<accession>A0A4S8QCY4</accession>
<keyword evidence="3" id="KW-1185">Reference proteome</keyword>
<evidence type="ECO:0000313" key="2">
    <source>
        <dbReference type="EMBL" id="THV41451.1"/>
    </source>
</evidence>
<dbReference type="Pfam" id="PF13707">
    <property type="entry name" value="RloB"/>
    <property type="match status" value="1"/>
</dbReference>
<evidence type="ECO:0008006" key="4">
    <source>
        <dbReference type="Google" id="ProtNLM"/>
    </source>
</evidence>
<feature type="region of interest" description="Disordered" evidence="1">
    <location>
        <begin position="1"/>
        <end position="60"/>
    </location>
</feature>
<gene>
    <name evidence="2" type="ORF">FAB82_11675</name>
</gene>
<dbReference type="InterPro" id="IPR025591">
    <property type="entry name" value="RloB"/>
</dbReference>
<sequence>MTRRPIPRALSSFSPLTTRACSEPASESPCCAETKSGSWRRTPRAPLNSARSVTSSPGKERIRNAATLVAPTAPCPMSTPVHCWTSSSGTAGRHPPVKHHRQPKGRRRTPAREPAPQVLIVVCGQRTEKEYFEDFKQCGTPNISIKVKVKDKSPLKQVEYTADLRDAGGFTQVWCVLDVDHFANLEQALIEAKRRRVAIAISNPCFEYWLLLHFEDCARPFASPSSVKEYLQRRHVPGYDKDSPCLEAFRPRRREAIDRGRKREAASDGHLCNPSTTVWRLVELILDEQDKRRR</sequence>
<name>A0A4S8QCY4_9ACTN</name>
<reference evidence="3" key="1">
    <citation type="submission" date="2019-04" db="EMBL/GenBank/DDBJ databases">
        <title>Nocardioides xinjiangensis sp. nov.</title>
        <authorList>
            <person name="Liu S."/>
        </authorList>
    </citation>
    <scope>NUCLEOTIDE SEQUENCE [LARGE SCALE GENOMIC DNA]</scope>
    <source>
        <strain evidence="3">18</strain>
    </source>
</reference>
<feature type="compositionally biased region" description="Basic residues" evidence="1">
    <location>
        <begin position="95"/>
        <end position="109"/>
    </location>
</feature>
<feature type="compositionally biased region" description="Polar residues" evidence="1">
    <location>
        <begin position="11"/>
        <end position="20"/>
    </location>
</feature>
<dbReference type="EMBL" id="STGY01000044">
    <property type="protein sequence ID" value="THV41451.1"/>
    <property type="molecule type" value="Genomic_DNA"/>
</dbReference>
<feature type="region of interest" description="Disordered" evidence="1">
    <location>
        <begin position="84"/>
        <end position="112"/>
    </location>
</feature>
<organism evidence="2 3">
    <name type="scientific">Glycomyces buryatensis</name>
    <dbReference type="NCBI Taxonomy" id="2570927"/>
    <lineage>
        <taxon>Bacteria</taxon>
        <taxon>Bacillati</taxon>
        <taxon>Actinomycetota</taxon>
        <taxon>Actinomycetes</taxon>
        <taxon>Glycomycetales</taxon>
        <taxon>Glycomycetaceae</taxon>
        <taxon>Glycomyces</taxon>
    </lineage>
</organism>
<dbReference type="AlphaFoldDB" id="A0A4S8QCY4"/>
<evidence type="ECO:0000256" key="1">
    <source>
        <dbReference type="SAM" id="MobiDB-lite"/>
    </source>
</evidence>
<reference evidence="2 3" key="2">
    <citation type="submission" date="2019-05" db="EMBL/GenBank/DDBJ databases">
        <title>Glycomyces buryatensis sp. nov.</title>
        <authorList>
            <person name="Nikitina E."/>
        </authorList>
    </citation>
    <scope>NUCLEOTIDE SEQUENCE [LARGE SCALE GENOMIC DNA]</scope>
    <source>
        <strain evidence="2 3">18</strain>
    </source>
</reference>
<dbReference type="OrthoDB" id="9796523at2"/>
<evidence type="ECO:0000313" key="3">
    <source>
        <dbReference type="Proteomes" id="UP000308760"/>
    </source>
</evidence>
<comment type="caution">
    <text evidence="2">The sequence shown here is derived from an EMBL/GenBank/DDBJ whole genome shotgun (WGS) entry which is preliminary data.</text>
</comment>
<protein>
    <recommendedName>
        <fullName evidence="4">RloB domain-containing protein</fullName>
    </recommendedName>
</protein>
<dbReference type="Proteomes" id="UP000308760">
    <property type="component" value="Unassembled WGS sequence"/>
</dbReference>
<proteinExistence type="predicted"/>